<accession>A0ABV5D0T9</accession>
<dbReference type="RefSeq" id="WP_375736819.1">
    <property type="nucleotide sequence ID" value="NZ_JBCGDC010000177.1"/>
</dbReference>
<comment type="caution">
    <text evidence="1">The sequence shown here is derived from an EMBL/GenBank/DDBJ whole genome shotgun (WGS) entry which is preliminary data.</text>
</comment>
<reference evidence="1 2" key="1">
    <citation type="submission" date="2024-04" db="EMBL/GenBank/DDBJ databases">
        <title>Polymorphospora sp. isolated from Baiyangdian Lake in Xiong'an New Area.</title>
        <authorList>
            <person name="Zhang X."/>
            <person name="Liu J."/>
        </authorList>
    </citation>
    <scope>NUCLEOTIDE SEQUENCE [LARGE SCALE GENOMIC DNA]</scope>
    <source>
        <strain evidence="1 2">2-325</strain>
    </source>
</reference>
<protein>
    <submittedName>
        <fullName evidence="1">Uncharacterized protein</fullName>
    </submittedName>
</protein>
<name>A0ABV5D0T9_9ACTN</name>
<sequence length="297" mass="30691">MPLRAVTGHLLIRQLGHWLPDALHRSRRATLVQAYGDDPDGTPEAALRACGEAAHLLRGRQLTVVVVADHAVDVVARLDAPSPGMAVHGVPGGPDRVPVALKAAAAAGAPVLTYLDAPTGPAPGPATLAAVAGGRPGELLMVLGPAASAGYDHRAALDAAGFPLVTAVELVPPDGDGRWLVVYATRLGRALDAFKEALWAVDGAGGVRYRDPDDPDAAPVDVTPGPDLAPLRRALVAHLDRVRRASVTDLRRFTATATIYRSGDTDRVLADLLTAGAVGREPRDGRLAGDVVISTSA</sequence>
<evidence type="ECO:0000313" key="2">
    <source>
        <dbReference type="Proteomes" id="UP001582793"/>
    </source>
</evidence>
<proteinExistence type="predicted"/>
<gene>
    <name evidence="1" type="ORF">AAFH96_33055</name>
</gene>
<dbReference type="Proteomes" id="UP001582793">
    <property type="component" value="Unassembled WGS sequence"/>
</dbReference>
<keyword evidence="2" id="KW-1185">Reference proteome</keyword>
<dbReference type="EMBL" id="JBCGDC010000177">
    <property type="protein sequence ID" value="MFB6397882.1"/>
    <property type="molecule type" value="Genomic_DNA"/>
</dbReference>
<organism evidence="1 2">
    <name type="scientific">Polymorphospora lycopeni</name>
    <dbReference type="NCBI Taxonomy" id="3140240"/>
    <lineage>
        <taxon>Bacteria</taxon>
        <taxon>Bacillati</taxon>
        <taxon>Actinomycetota</taxon>
        <taxon>Actinomycetes</taxon>
        <taxon>Micromonosporales</taxon>
        <taxon>Micromonosporaceae</taxon>
        <taxon>Polymorphospora</taxon>
    </lineage>
</organism>
<evidence type="ECO:0000313" key="1">
    <source>
        <dbReference type="EMBL" id="MFB6397882.1"/>
    </source>
</evidence>